<keyword evidence="10" id="KW-1185">Reference proteome</keyword>
<evidence type="ECO:0000313" key="9">
    <source>
        <dbReference type="EMBL" id="MFC0323982.1"/>
    </source>
</evidence>
<dbReference type="Pfam" id="PF01343">
    <property type="entry name" value="Peptidase_S49"/>
    <property type="match status" value="2"/>
</dbReference>
<dbReference type="Proteomes" id="UP001589769">
    <property type="component" value="Unassembled WGS sequence"/>
</dbReference>
<dbReference type="EMBL" id="JBHLWA010000049">
    <property type="protein sequence ID" value="MFC0323982.1"/>
    <property type="molecule type" value="Genomic_DNA"/>
</dbReference>
<keyword evidence="5" id="KW-0720">Serine protease</keyword>
<evidence type="ECO:0000256" key="5">
    <source>
        <dbReference type="ARBA" id="ARBA00022825"/>
    </source>
</evidence>
<dbReference type="InterPro" id="IPR002142">
    <property type="entry name" value="Peptidase_S49"/>
</dbReference>
<dbReference type="CDD" id="cd07023">
    <property type="entry name" value="S49_Sppa_N_C"/>
    <property type="match status" value="1"/>
</dbReference>
<comment type="similarity">
    <text evidence="2">Belongs to the peptidase S49 family.</text>
</comment>
<dbReference type="InterPro" id="IPR047272">
    <property type="entry name" value="S49_SppA_C"/>
</dbReference>
<sequence length="618" mass="68832">MLAVVRFLWRALNFCRRVLMNIVFLFIAGILLLGISLTIHDKNNQPIPQGALRLNLAGFLADNRDENSELKALLNNLQQQSMPEKIATFDVIYTIVQAIDDPRIKGIVLDLNEFEGGDLPSLTAIGNALKQFRESGKPVIAIADNYSQNQYILASYADQIYLHTQGQVELNGLSGQHFYYKSMLDKIEATPHVFRVGTYKSAVEPLLRDDMSEEARQNATQWMNAMWTNIQTTVSENRHTNKEQLFPTTENFIQQLRQLKGDFSTYAVQTKLVTAVMGHYALEEKLKEKFGVDKENHYQHIDFSDYLNTHPDYENALATQNNIAVVRVEGTIIDGESEEESVGGDTVARLLRQAAEDPTVKAVVLRVNSPGGSAAASEIIREEVEHLQQIGKPVVVSMGGMAASGGYWISSTADYIVADKNTITGSIGIFAAFVTLEKSLQKLGIHSDGVETSPLANMSMLTELSKEYGDVLQLSIEHGYDQFLNLVAKGRKLDKTEVDKIAQGRVWIGEEALTHHLVDQLGDLDTAMEIASKKILAKETNLSEKDIGYVWLTDQENSGLLSLLSQRQAKVINNSLLQALGIADLAPVRQFRQQLGLLTQFTDPRGQYLYCLNCQSVY</sequence>
<dbReference type="PIRSF" id="PIRSF001217">
    <property type="entry name" value="Protease_4_SppA"/>
    <property type="match status" value="1"/>
</dbReference>
<organism evidence="9 10">
    <name type="scientific">Gallibacterium melopsittaci</name>
    <dbReference type="NCBI Taxonomy" id="516063"/>
    <lineage>
        <taxon>Bacteria</taxon>
        <taxon>Pseudomonadati</taxon>
        <taxon>Pseudomonadota</taxon>
        <taxon>Gammaproteobacteria</taxon>
        <taxon>Pasteurellales</taxon>
        <taxon>Pasteurellaceae</taxon>
        <taxon>Gallibacterium</taxon>
    </lineage>
</organism>
<comment type="caution">
    <text evidence="9">The sequence shown here is derived from an EMBL/GenBank/DDBJ whole genome shotgun (WGS) entry which is preliminary data.</text>
</comment>
<evidence type="ECO:0000256" key="2">
    <source>
        <dbReference type="ARBA" id="ARBA00008683"/>
    </source>
</evidence>
<evidence type="ECO:0000259" key="8">
    <source>
        <dbReference type="Pfam" id="PF01343"/>
    </source>
</evidence>
<evidence type="ECO:0000256" key="3">
    <source>
        <dbReference type="ARBA" id="ARBA00022670"/>
    </source>
</evidence>
<keyword evidence="6 7" id="KW-0472">Membrane</keyword>
<dbReference type="SUPFAM" id="SSF52096">
    <property type="entry name" value="ClpP/crotonase"/>
    <property type="match status" value="2"/>
</dbReference>
<proteinExistence type="inferred from homology"/>
<feature type="transmembrane region" description="Helical" evidence="7">
    <location>
        <begin position="18"/>
        <end position="39"/>
    </location>
</feature>
<feature type="domain" description="Peptidase S49" evidence="8">
    <location>
        <begin position="387"/>
        <end position="533"/>
    </location>
</feature>
<dbReference type="InterPro" id="IPR029045">
    <property type="entry name" value="ClpP/crotonase-like_dom_sf"/>
</dbReference>
<accession>A0ABV6HYQ0</accession>
<reference evidence="9 10" key="1">
    <citation type="submission" date="2024-09" db="EMBL/GenBank/DDBJ databases">
        <authorList>
            <person name="Sun Q."/>
            <person name="Mori K."/>
        </authorList>
    </citation>
    <scope>NUCLEOTIDE SEQUENCE [LARGE SCALE GENOMIC DNA]</scope>
    <source>
        <strain evidence="9 10">CCM 7538</strain>
    </source>
</reference>
<dbReference type="RefSeq" id="WP_382376022.1">
    <property type="nucleotide sequence ID" value="NZ_JBHLWA010000049.1"/>
</dbReference>
<evidence type="ECO:0000256" key="7">
    <source>
        <dbReference type="SAM" id="Phobius"/>
    </source>
</evidence>
<dbReference type="PANTHER" id="PTHR33209:SF1">
    <property type="entry name" value="PEPTIDASE S49 DOMAIN-CONTAINING PROTEIN"/>
    <property type="match status" value="1"/>
</dbReference>
<evidence type="ECO:0000256" key="1">
    <source>
        <dbReference type="ARBA" id="ARBA00004370"/>
    </source>
</evidence>
<keyword evidence="3" id="KW-0645">Protease</keyword>
<dbReference type="GO" id="GO:0016787">
    <property type="term" value="F:hydrolase activity"/>
    <property type="evidence" value="ECO:0007669"/>
    <property type="project" value="UniProtKB-KW"/>
</dbReference>
<protein>
    <submittedName>
        <fullName evidence="9">Signal peptide peptidase SppA</fullName>
        <ecNumber evidence="9">3.4.21.-</ecNumber>
    </submittedName>
</protein>
<dbReference type="InterPro" id="IPR047217">
    <property type="entry name" value="S49_SppA_67K_type_N"/>
</dbReference>
<keyword evidence="4 9" id="KW-0378">Hydrolase</keyword>
<dbReference type="PANTHER" id="PTHR33209">
    <property type="entry name" value="PROTEASE 4"/>
    <property type="match status" value="1"/>
</dbReference>
<dbReference type="Gene3D" id="3.90.226.10">
    <property type="entry name" value="2-enoyl-CoA Hydratase, Chain A, domain 1"/>
    <property type="match status" value="3"/>
</dbReference>
<dbReference type="EC" id="3.4.21.-" evidence="9"/>
<dbReference type="CDD" id="cd07018">
    <property type="entry name" value="S49_SppA_67K_type"/>
    <property type="match status" value="1"/>
</dbReference>
<feature type="domain" description="Peptidase S49" evidence="8">
    <location>
        <begin position="132"/>
        <end position="277"/>
    </location>
</feature>
<evidence type="ECO:0000256" key="6">
    <source>
        <dbReference type="ARBA" id="ARBA00023136"/>
    </source>
</evidence>
<keyword evidence="7" id="KW-1133">Transmembrane helix</keyword>
<comment type="subcellular location">
    <subcellularLocation>
        <location evidence="1">Membrane</location>
    </subcellularLocation>
</comment>
<dbReference type="Gene3D" id="6.20.330.10">
    <property type="match status" value="1"/>
</dbReference>
<name>A0ABV6HYQ0_9PAST</name>
<dbReference type="InterPro" id="IPR004634">
    <property type="entry name" value="Pept_S49_pIV"/>
</dbReference>
<gene>
    <name evidence="9" type="primary">sppA</name>
    <name evidence="9" type="ORF">ACFFHT_10535</name>
</gene>
<evidence type="ECO:0000256" key="4">
    <source>
        <dbReference type="ARBA" id="ARBA00022801"/>
    </source>
</evidence>
<keyword evidence="7" id="KW-0812">Transmembrane</keyword>
<dbReference type="InterPro" id="IPR004635">
    <property type="entry name" value="Pept_S49_SppA"/>
</dbReference>
<evidence type="ECO:0000313" key="10">
    <source>
        <dbReference type="Proteomes" id="UP001589769"/>
    </source>
</evidence>
<dbReference type="NCBIfam" id="TIGR00706">
    <property type="entry name" value="SppA_dom"/>
    <property type="match status" value="1"/>
</dbReference>
<dbReference type="NCBIfam" id="TIGR00705">
    <property type="entry name" value="SppA_67K"/>
    <property type="match status" value="1"/>
</dbReference>